<dbReference type="InterPro" id="IPR036291">
    <property type="entry name" value="NAD(P)-bd_dom_sf"/>
</dbReference>
<evidence type="ECO:0000256" key="2">
    <source>
        <dbReference type="ARBA" id="ARBA00023002"/>
    </source>
</evidence>
<comment type="similarity">
    <text evidence="1">Belongs to the short-chain dehydrogenases/reductases (SDR) family.</text>
</comment>
<dbReference type="Gene3D" id="3.40.50.720">
    <property type="entry name" value="NAD(P)-binding Rossmann-like Domain"/>
    <property type="match status" value="1"/>
</dbReference>
<dbReference type="InterPro" id="IPR002347">
    <property type="entry name" value="SDR_fam"/>
</dbReference>
<dbReference type="PANTHER" id="PTHR48107">
    <property type="entry name" value="NADPH-DEPENDENT ALDEHYDE REDUCTASE-LIKE PROTEIN, CHLOROPLASTIC-RELATED"/>
    <property type="match status" value="1"/>
</dbReference>
<dbReference type="PRINTS" id="PR00081">
    <property type="entry name" value="GDHRDH"/>
</dbReference>
<keyword evidence="2" id="KW-0560">Oxidoreductase</keyword>
<evidence type="ECO:0000256" key="4">
    <source>
        <dbReference type="SAM" id="SignalP"/>
    </source>
</evidence>
<evidence type="ECO:0000256" key="3">
    <source>
        <dbReference type="SAM" id="MobiDB-lite"/>
    </source>
</evidence>
<dbReference type="PRINTS" id="PR00080">
    <property type="entry name" value="SDRFAMILY"/>
</dbReference>
<evidence type="ECO:0000313" key="5">
    <source>
        <dbReference type="EMBL" id="UPQ83571.1"/>
    </source>
</evidence>
<dbReference type="CDD" id="cd05355">
    <property type="entry name" value="SDR_c1"/>
    <property type="match status" value="1"/>
</dbReference>
<dbReference type="InterPro" id="IPR020904">
    <property type="entry name" value="Sc_DH/Rdtase_CS"/>
</dbReference>
<keyword evidence="6" id="KW-1185">Reference proteome</keyword>
<organism evidence="5 6">
    <name type="scientific">Pseudomonas knackmussii</name>
    <dbReference type="NCBI Taxonomy" id="65741"/>
    <lineage>
        <taxon>Bacteria</taxon>
        <taxon>Pseudomonadati</taxon>
        <taxon>Pseudomonadota</taxon>
        <taxon>Gammaproteobacteria</taxon>
        <taxon>Pseudomonadales</taxon>
        <taxon>Pseudomonadaceae</taxon>
        <taxon>Pseudomonas</taxon>
    </lineage>
</organism>
<feature type="chain" id="PRO_5046486299" evidence="4">
    <location>
        <begin position="32"/>
        <end position="337"/>
    </location>
</feature>
<dbReference type="SUPFAM" id="SSF51735">
    <property type="entry name" value="NAD(P)-binding Rossmann-fold domains"/>
    <property type="match status" value="1"/>
</dbReference>
<sequence>MQSDDHDHSRRKLIQGAAATLAAGMVLPAFAQSNGSSATSRQAPEPLSDPKTLYPQPPFDKQSQPWPGLARDMTPQPDHGETSYQGSNRLAGRKALITGGDSGIGRAAAIAFAREGADVAIGYLPDEEPDAQAVIKLIRDAGRKAVALPGDIRGEAFCHELVRRAVEELGGLDILVNNAARQNSEPSILDITTEQFDWTLKTNLYAMFWITKAAVPHMPAGSSIINTSSVTTYDPPINLLDYSMTKAGIVNFSKGLAKQLISKGIRVNAVAPGPFWTPLQVSGGQTMENLKTFGSETPLSRPGQPVEIAPLYVLLASTESCYVTGQVYGASGGNGQP</sequence>
<proteinExistence type="inferred from homology"/>
<feature type="compositionally biased region" description="Polar residues" evidence="3">
    <location>
        <begin position="33"/>
        <end position="42"/>
    </location>
</feature>
<dbReference type="InterPro" id="IPR006311">
    <property type="entry name" value="TAT_signal"/>
</dbReference>
<dbReference type="Proteomes" id="UP000831189">
    <property type="component" value="Chromosome"/>
</dbReference>
<dbReference type="EMBL" id="CP096208">
    <property type="protein sequence ID" value="UPQ83571.1"/>
    <property type="molecule type" value="Genomic_DNA"/>
</dbReference>
<name>A0ABY4KRS7_9PSED</name>
<accession>A0ABY4KRS7</accession>
<evidence type="ECO:0000256" key="1">
    <source>
        <dbReference type="ARBA" id="ARBA00006484"/>
    </source>
</evidence>
<feature type="signal peptide" evidence="4">
    <location>
        <begin position="1"/>
        <end position="31"/>
    </location>
</feature>
<protein>
    <submittedName>
        <fullName evidence="5">SDR family oxidoreductase</fullName>
    </submittedName>
</protein>
<feature type="region of interest" description="Disordered" evidence="3">
    <location>
        <begin position="33"/>
        <end position="88"/>
    </location>
</feature>
<evidence type="ECO:0000313" key="6">
    <source>
        <dbReference type="Proteomes" id="UP000831189"/>
    </source>
</evidence>
<keyword evidence="4" id="KW-0732">Signal</keyword>
<dbReference type="PROSITE" id="PS51318">
    <property type="entry name" value="TAT"/>
    <property type="match status" value="1"/>
</dbReference>
<dbReference type="PROSITE" id="PS00061">
    <property type="entry name" value="ADH_SHORT"/>
    <property type="match status" value="1"/>
</dbReference>
<dbReference type="NCBIfam" id="NF004782">
    <property type="entry name" value="PRK06128.1"/>
    <property type="match status" value="1"/>
</dbReference>
<reference evidence="5 6" key="1">
    <citation type="submission" date="2022-04" db="EMBL/GenBank/DDBJ databases">
        <title>Pseudomonas knackmussii B09-2.</title>
        <authorList>
            <person name="Deng Y."/>
        </authorList>
    </citation>
    <scope>NUCLEOTIDE SEQUENCE [LARGE SCALE GENOMIC DNA]</scope>
    <source>
        <strain evidence="5 6">B09-2</strain>
    </source>
</reference>
<gene>
    <name evidence="5" type="ORF">M0M42_03965</name>
</gene>
<dbReference type="Pfam" id="PF13561">
    <property type="entry name" value="adh_short_C2"/>
    <property type="match status" value="1"/>
</dbReference>
<dbReference type="PANTHER" id="PTHR48107:SF16">
    <property type="entry name" value="NADPH-DEPENDENT ALDEHYDE REDUCTASE 1, CHLOROPLASTIC"/>
    <property type="match status" value="1"/>
</dbReference>